<accession>A0AAD9NG39</accession>
<gene>
    <name evidence="2" type="ORF">LSH36_44g02046</name>
</gene>
<dbReference type="EMBL" id="JAODUP010000044">
    <property type="protein sequence ID" value="KAK2165894.1"/>
    <property type="molecule type" value="Genomic_DNA"/>
</dbReference>
<sequence>MSADEEKPNFSGKYKHVKSENFEAFLQANGAPWIARKMASAANPNLEVIQDGDNFILRLTGMIFTTESKFTVGKEFEDKQHGGTIMKVMPKWEGKKLVLDFTPKEGEVNAKPHKTTREIQDNKLILTMEMEEVKCVKVFEKLTA</sequence>
<dbReference type="InterPro" id="IPR000463">
    <property type="entry name" value="Fatty_acid-bd"/>
</dbReference>
<evidence type="ECO:0000256" key="1">
    <source>
        <dbReference type="ARBA" id="ARBA00008390"/>
    </source>
</evidence>
<dbReference type="InterPro" id="IPR012674">
    <property type="entry name" value="Calycin"/>
</dbReference>
<dbReference type="PRINTS" id="PR00178">
    <property type="entry name" value="FATTYACIDBP"/>
</dbReference>
<dbReference type="GO" id="GO:0008289">
    <property type="term" value="F:lipid binding"/>
    <property type="evidence" value="ECO:0007669"/>
    <property type="project" value="UniProtKB-KW"/>
</dbReference>
<comment type="similarity">
    <text evidence="1">Belongs to the calycin superfamily. Fatty-acid binding protein (FABP) family.</text>
</comment>
<protein>
    <submittedName>
        <fullName evidence="2">Uncharacterized protein</fullName>
    </submittedName>
</protein>
<keyword evidence="3" id="KW-1185">Reference proteome</keyword>
<evidence type="ECO:0000313" key="3">
    <source>
        <dbReference type="Proteomes" id="UP001208570"/>
    </source>
</evidence>
<dbReference type="SUPFAM" id="SSF50814">
    <property type="entry name" value="Lipocalins"/>
    <property type="match status" value="1"/>
</dbReference>
<dbReference type="PANTHER" id="PTHR11955">
    <property type="entry name" value="FATTY ACID BINDING PROTEIN"/>
    <property type="match status" value="1"/>
</dbReference>
<organism evidence="2 3">
    <name type="scientific">Paralvinella palmiformis</name>
    <dbReference type="NCBI Taxonomy" id="53620"/>
    <lineage>
        <taxon>Eukaryota</taxon>
        <taxon>Metazoa</taxon>
        <taxon>Spiralia</taxon>
        <taxon>Lophotrochozoa</taxon>
        <taxon>Annelida</taxon>
        <taxon>Polychaeta</taxon>
        <taxon>Sedentaria</taxon>
        <taxon>Canalipalpata</taxon>
        <taxon>Terebellida</taxon>
        <taxon>Terebelliformia</taxon>
        <taxon>Alvinellidae</taxon>
        <taxon>Paralvinella</taxon>
    </lineage>
</organism>
<dbReference type="Pfam" id="PF14651">
    <property type="entry name" value="Lipocalin_7"/>
    <property type="match status" value="1"/>
</dbReference>
<name>A0AAD9NG39_9ANNE</name>
<comment type="caution">
    <text evidence="2">The sequence shown here is derived from an EMBL/GenBank/DDBJ whole genome shotgun (WGS) entry which is preliminary data.</text>
</comment>
<proteinExistence type="inferred from homology"/>
<dbReference type="Proteomes" id="UP001208570">
    <property type="component" value="Unassembled WGS sequence"/>
</dbReference>
<dbReference type="InterPro" id="IPR031259">
    <property type="entry name" value="ILBP"/>
</dbReference>
<dbReference type="AlphaFoldDB" id="A0AAD9NG39"/>
<evidence type="ECO:0000313" key="2">
    <source>
        <dbReference type="EMBL" id="KAK2165894.1"/>
    </source>
</evidence>
<dbReference type="CDD" id="cd00742">
    <property type="entry name" value="FABP"/>
    <property type="match status" value="1"/>
</dbReference>
<dbReference type="Gene3D" id="2.40.128.20">
    <property type="match status" value="1"/>
</dbReference>
<reference evidence="2" key="1">
    <citation type="journal article" date="2023" name="Mol. Biol. Evol.">
        <title>Third-Generation Sequencing Reveals the Adaptive Role of the Epigenome in Three Deep-Sea Polychaetes.</title>
        <authorList>
            <person name="Perez M."/>
            <person name="Aroh O."/>
            <person name="Sun Y."/>
            <person name="Lan Y."/>
            <person name="Juniper S.K."/>
            <person name="Young C.R."/>
            <person name="Angers B."/>
            <person name="Qian P.Y."/>
        </authorList>
    </citation>
    <scope>NUCLEOTIDE SEQUENCE</scope>
    <source>
        <strain evidence="2">P08H-3</strain>
    </source>
</reference>